<evidence type="ECO:0000313" key="2">
    <source>
        <dbReference type="EMBL" id="KAL2609146.1"/>
    </source>
</evidence>
<proteinExistence type="predicted"/>
<protein>
    <submittedName>
        <fullName evidence="2">Uncharacterized protein</fullName>
    </submittedName>
</protein>
<feature type="compositionally biased region" description="Low complexity" evidence="1">
    <location>
        <begin position="47"/>
        <end position="59"/>
    </location>
</feature>
<dbReference type="Proteomes" id="UP001605036">
    <property type="component" value="Unassembled WGS sequence"/>
</dbReference>
<gene>
    <name evidence="2" type="ORF">R1flu_027719</name>
</gene>
<reference evidence="2 3" key="1">
    <citation type="submission" date="2024-09" db="EMBL/GenBank/DDBJ databases">
        <title>Chromosome-scale assembly of Riccia fluitans.</title>
        <authorList>
            <person name="Paukszto L."/>
            <person name="Sawicki J."/>
            <person name="Karawczyk K."/>
            <person name="Piernik-Szablinska J."/>
            <person name="Szczecinska M."/>
            <person name="Mazdziarz M."/>
        </authorList>
    </citation>
    <scope>NUCLEOTIDE SEQUENCE [LARGE SCALE GENOMIC DNA]</scope>
    <source>
        <strain evidence="2">Rf_01</strain>
        <tissue evidence="2">Aerial parts of the thallus</tissue>
    </source>
</reference>
<evidence type="ECO:0000256" key="1">
    <source>
        <dbReference type="SAM" id="MobiDB-lite"/>
    </source>
</evidence>
<sequence>MDAAKSKRLRLDITDGPKKKCKLIFRGDADLTLNKNTPYEPPMPTRSPSSKSAQAAPSPIYITRLHAQQHRQHAETNKATAKAKTKGIFRPLQTNKGPIVREKADMKKELRESQQQ</sequence>
<feature type="compositionally biased region" description="Basic and acidic residues" evidence="1">
    <location>
        <begin position="99"/>
        <end position="116"/>
    </location>
</feature>
<organism evidence="2 3">
    <name type="scientific">Riccia fluitans</name>
    <dbReference type="NCBI Taxonomy" id="41844"/>
    <lineage>
        <taxon>Eukaryota</taxon>
        <taxon>Viridiplantae</taxon>
        <taxon>Streptophyta</taxon>
        <taxon>Embryophyta</taxon>
        <taxon>Marchantiophyta</taxon>
        <taxon>Marchantiopsida</taxon>
        <taxon>Marchantiidae</taxon>
        <taxon>Marchantiales</taxon>
        <taxon>Ricciaceae</taxon>
        <taxon>Riccia</taxon>
    </lineage>
</organism>
<comment type="caution">
    <text evidence="2">The sequence shown here is derived from an EMBL/GenBank/DDBJ whole genome shotgun (WGS) entry which is preliminary data.</text>
</comment>
<accession>A0ABD1XMJ8</accession>
<dbReference type="EMBL" id="JBHFFA010000008">
    <property type="protein sequence ID" value="KAL2609146.1"/>
    <property type="molecule type" value="Genomic_DNA"/>
</dbReference>
<name>A0ABD1XMJ8_9MARC</name>
<feature type="region of interest" description="Disordered" evidence="1">
    <location>
        <begin position="32"/>
        <end position="116"/>
    </location>
</feature>
<evidence type="ECO:0000313" key="3">
    <source>
        <dbReference type="Proteomes" id="UP001605036"/>
    </source>
</evidence>
<keyword evidence="3" id="KW-1185">Reference proteome</keyword>
<dbReference type="AlphaFoldDB" id="A0ABD1XMJ8"/>